<dbReference type="SUPFAM" id="SSF81799">
    <property type="entry name" value="Putative methyltransferase TM0872, insert domain"/>
    <property type="match status" value="1"/>
</dbReference>
<keyword evidence="8" id="KW-1185">Reference proteome</keyword>
<dbReference type="SUPFAM" id="SSF53335">
    <property type="entry name" value="S-adenosyl-L-methionine-dependent methyltransferases"/>
    <property type="match status" value="1"/>
</dbReference>
<feature type="binding site" evidence="6">
    <location>
        <position position="67"/>
    </location>
    <ligand>
        <name>S-adenosyl-L-methionine</name>
        <dbReference type="ChEBI" id="CHEBI:59789"/>
    </ligand>
</feature>
<feature type="binding site" evidence="6">
    <location>
        <position position="114"/>
    </location>
    <ligand>
        <name>S-adenosyl-L-methionine</name>
        <dbReference type="ChEBI" id="CHEBI:59789"/>
    </ligand>
</feature>
<dbReference type="InterPro" id="IPR023397">
    <property type="entry name" value="SAM-dep_MeTrfase_MraW_recog"/>
</dbReference>
<dbReference type="InterPro" id="IPR002903">
    <property type="entry name" value="RsmH"/>
</dbReference>
<feature type="binding site" evidence="6">
    <location>
        <position position="121"/>
    </location>
    <ligand>
        <name>S-adenosyl-L-methionine</name>
        <dbReference type="ChEBI" id="CHEBI:59789"/>
    </ligand>
</feature>
<dbReference type="HAMAP" id="MF_01007">
    <property type="entry name" value="16SrRNA_methyltr_H"/>
    <property type="match status" value="1"/>
</dbReference>
<dbReference type="PANTHER" id="PTHR11265:SF0">
    <property type="entry name" value="12S RRNA N4-METHYLCYTIDINE METHYLTRANSFERASE"/>
    <property type="match status" value="1"/>
</dbReference>
<dbReference type="GO" id="GO:0071424">
    <property type="term" value="F:rRNA (cytosine-N4-)-methyltransferase activity"/>
    <property type="evidence" value="ECO:0007669"/>
    <property type="project" value="UniProtKB-UniRule"/>
</dbReference>
<dbReference type="AlphaFoldDB" id="A0A345PA76"/>
<dbReference type="Gene3D" id="1.10.150.170">
    <property type="entry name" value="Putative methyltransferase TM0872, insert domain"/>
    <property type="match status" value="1"/>
</dbReference>
<gene>
    <name evidence="6" type="primary">rsmH</name>
    <name evidence="7" type="ORF">HYN46_15850</name>
</gene>
<dbReference type="Pfam" id="PF01795">
    <property type="entry name" value="Methyltransf_5"/>
    <property type="match status" value="1"/>
</dbReference>
<dbReference type="Gene3D" id="3.40.50.150">
    <property type="entry name" value="Vaccinia Virus protein VP39"/>
    <property type="match status" value="1"/>
</dbReference>
<evidence type="ECO:0000256" key="3">
    <source>
        <dbReference type="ARBA" id="ARBA00022603"/>
    </source>
</evidence>
<feature type="binding site" evidence="6">
    <location>
        <position position="93"/>
    </location>
    <ligand>
        <name>S-adenosyl-L-methionine</name>
        <dbReference type="ChEBI" id="CHEBI:59789"/>
    </ligand>
</feature>
<name>A0A345PA76_9GAMM</name>
<proteinExistence type="inferred from homology"/>
<comment type="similarity">
    <text evidence="1 6">Belongs to the methyltransferase superfamily. RsmH family.</text>
</comment>
<evidence type="ECO:0000313" key="8">
    <source>
        <dbReference type="Proteomes" id="UP000253940"/>
    </source>
</evidence>
<dbReference type="GO" id="GO:0070475">
    <property type="term" value="P:rRNA base methylation"/>
    <property type="evidence" value="ECO:0007669"/>
    <property type="project" value="UniProtKB-UniRule"/>
</dbReference>
<comment type="function">
    <text evidence="6">Specifically methylates the N4 position of cytidine in position 1402 (C1402) of 16S rRNA.</text>
</comment>
<evidence type="ECO:0000256" key="4">
    <source>
        <dbReference type="ARBA" id="ARBA00022679"/>
    </source>
</evidence>
<keyword evidence="4 6" id="KW-0808">Transferase</keyword>
<feature type="binding site" evidence="6">
    <location>
        <begin position="47"/>
        <end position="49"/>
    </location>
    <ligand>
        <name>S-adenosyl-L-methionine</name>
        <dbReference type="ChEBI" id="CHEBI:59789"/>
    </ligand>
</feature>
<dbReference type="EC" id="2.1.1.199" evidence="6"/>
<sequence length="323" mass="35464">MTEATTPATTTSSESSAHLSVLLHETIDALLAHRTSGIYVDATFGRGGHTRALLAKLDANSRVLAFDKDPDAQAEGARLAAIDPRLTMIHASFSDLKAQLQQLGIPHVDGIMADLGVSSPQLDVAERGFSFMNDGPLDMRMDNSQGITAADWLMQIEESDLADVLYQYGDERHSRRIARAIKLAGRMETTAELAEVVKVAHPKWEKHKHPATRSFQAIRIVINRELADLDLFLPQAVESLVAGGRLAVISFHSLEDRRVKQFIQLASTASIENSSWTPMPLITKTKTLKKIARIAPSDAEVDANPRSRSAWLRVAERTDEAIT</sequence>
<keyword evidence="6" id="KW-0963">Cytoplasm</keyword>
<evidence type="ECO:0000256" key="2">
    <source>
        <dbReference type="ARBA" id="ARBA00022552"/>
    </source>
</evidence>
<keyword evidence="2 6" id="KW-0698">rRNA processing</keyword>
<comment type="subcellular location">
    <subcellularLocation>
        <location evidence="6">Cytoplasm</location>
    </subcellularLocation>
</comment>
<dbReference type="OrthoDB" id="9806637at2"/>
<organism evidence="7 8">
    <name type="scientific">Aquirhabdus parva</name>
    <dbReference type="NCBI Taxonomy" id="2283318"/>
    <lineage>
        <taxon>Bacteria</taxon>
        <taxon>Pseudomonadati</taxon>
        <taxon>Pseudomonadota</taxon>
        <taxon>Gammaproteobacteria</taxon>
        <taxon>Moraxellales</taxon>
        <taxon>Moraxellaceae</taxon>
        <taxon>Aquirhabdus</taxon>
    </lineage>
</organism>
<dbReference type="PANTHER" id="PTHR11265">
    <property type="entry name" value="S-ADENOSYL-METHYLTRANSFERASE MRAW"/>
    <property type="match status" value="1"/>
</dbReference>
<dbReference type="Proteomes" id="UP000253940">
    <property type="component" value="Chromosome"/>
</dbReference>
<protein>
    <recommendedName>
        <fullName evidence="6">Ribosomal RNA small subunit methyltransferase H</fullName>
        <ecNumber evidence="6">2.1.1.199</ecNumber>
    </recommendedName>
    <alternativeName>
        <fullName evidence="6">16S rRNA m(4)C1402 methyltransferase</fullName>
    </alternativeName>
    <alternativeName>
        <fullName evidence="6">rRNA (cytosine-N(4)-)-methyltransferase RsmH</fullName>
    </alternativeName>
</protein>
<evidence type="ECO:0000256" key="5">
    <source>
        <dbReference type="ARBA" id="ARBA00022691"/>
    </source>
</evidence>
<dbReference type="NCBIfam" id="TIGR00006">
    <property type="entry name" value="16S rRNA (cytosine(1402)-N(4))-methyltransferase RsmH"/>
    <property type="match status" value="1"/>
</dbReference>
<evidence type="ECO:0000256" key="6">
    <source>
        <dbReference type="HAMAP-Rule" id="MF_01007"/>
    </source>
</evidence>
<keyword evidence="3 6" id="KW-0489">Methyltransferase</keyword>
<accession>A0A345PA76</accession>
<comment type="catalytic activity">
    <reaction evidence="6">
        <text>cytidine(1402) in 16S rRNA + S-adenosyl-L-methionine = N(4)-methylcytidine(1402) in 16S rRNA + S-adenosyl-L-homocysteine + H(+)</text>
        <dbReference type="Rhea" id="RHEA:42928"/>
        <dbReference type="Rhea" id="RHEA-COMP:10286"/>
        <dbReference type="Rhea" id="RHEA-COMP:10287"/>
        <dbReference type="ChEBI" id="CHEBI:15378"/>
        <dbReference type="ChEBI" id="CHEBI:57856"/>
        <dbReference type="ChEBI" id="CHEBI:59789"/>
        <dbReference type="ChEBI" id="CHEBI:74506"/>
        <dbReference type="ChEBI" id="CHEBI:82748"/>
        <dbReference type="EC" id="2.1.1.199"/>
    </reaction>
</comment>
<dbReference type="InterPro" id="IPR029063">
    <property type="entry name" value="SAM-dependent_MTases_sf"/>
</dbReference>
<evidence type="ECO:0000313" key="7">
    <source>
        <dbReference type="EMBL" id="AXI04185.1"/>
    </source>
</evidence>
<dbReference type="PIRSF" id="PIRSF004486">
    <property type="entry name" value="MraW"/>
    <property type="match status" value="1"/>
</dbReference>
<reference evidence="7 8" key="1">
    <citation type="submission" date="2018-07" db="EMBL/GenBank/DDBJ databases">
        <title>Genome sequencing of Moraxellaceae gen. HYN0046.</title>
        <authorList>
            <person name="Kim M."/>
            <person name="Yi H."/>
        </authorList>
    </citation>
    <scope>NUCLEOTIDE SEQUENCE [LARGE SCALE GENOMIC DNA]</scope>
    <source>
        <strain evidence="7 8">HYN0046</strain>
    </source>
</reference>
<dbReference type="RefSeq" id="WP_114900293.1">
    <property type="nucleotide sequence ID" value="NZ_CP031222.1"/>
</dbReference>
<evidence type="ECO:0000256" key="1">
    <source>
        <dbReference type="ARBA" id="ARBA00010396"/>
    </source>
</evidence>
<dbReference type="KEGG" id="mbah:HYN46_15850"/>
<dbReference type="EMBL" id="CP031222">
    <property type="protein sequence ID" value="AXI04185.1"/>
    <property type="molecule type" value="Genomic_DNA"/>
</dbReference>
<keyword evidence="5 6" id="KW-0949">S-adenosyl-L-methionine</keyword>
<dbReference type="GO" id="GO:0005737">
    <property type="term" value="C:cytoplasm"/>
    <property type="evidence" value="ECO:0007669"/>
    <property type="project" value="UniProtKB-SubCell"/>
</dbReference>